<comment type="caution">
    <text evidence="1">The sequence shown here is derived from an EMBL/GenBank/DDBJ whole genome shotgun (WGS) entry which is preliminary data.</text>
</comment>
<organism evidence="1 2">
    <name type="scientific">Chryseobacterium aquaticum</name>
    <dbReference type="NCBI Taxonomy" id="452084"/>
    <lineage>
        <taxon>Bacteria</taxon>
        <taxon>Pseudomonadati</taxon>
        <taxon>Bacteroidota</taxon>
        <taxon>Flavobacteriia</taxon>
        <taxon>Flavobacteriales</taxon>
        <taxon>Weeksellaceae</taxon>
        <taxon>Chryseobacterium group</taxon>
        <taxon>Chryseobacterium</taxon>
    </lineage>
</organism>
<evidence type="ECO:0000313" key="2">
    <source>
        <dbReference type="Proteomes" id="UP000548067"/>
    </source>
</evidence>
<dbReference type="RefSeq" id="WP_169320964.1">
    <property type="nucleotide sequence ID" value="NZ_JABCJF010000003.1"/>
</dbReference>
<evidence type="ECO:0000313" key="1">
    <source>
        <dbReference type="EMBL" id="NMR34064.1"/>
    </source>
</evidence>
<dbReference type="EMBL" id="JABCJF010000003">
    <property type="protein sequence ID" value="NMR34064.1"/>
    <property type="molecule type" value="Genomic_DNA"/>
</dbReference>
<dbReference type="Proteomes" id="UP000548067">
    <property type="component" value="Unassembled WGS sequence"/>
</dbReference>
<name>A0A848N3G8_9FLAO</name>
<sequence length="135" mass="16280">MNEIFESNRNFKMWAYTVSHSSLILRSEMRYPDQDDSENYQYNIDLEFLTVQYINIPSTFKTLRIREITEKELSQEIDRDLLMYGMKIFELQTNGNKYYIISGSLLIAKNIWHNEDRIFNYNANLKHDEIIFSTK</sequence>
<reference evidence="1 2" key="1">
    <citation type="submission" date="2020-04" db="EMBL/GenBank/DDBJ databases">
        <title>Genome analysis and antimicrobial resistance characteristics of Chryseobacterium aquaticum isolated from farmed salmonids.</title>
        <authorList>
            <person name="Saticioglu I.B."/>
            <person name="Duman M."/>
            <person name="Altun S."/>
        </authorList>
    </citation>
    <scope>NUCLEOTIDE SEQUENCE [LARGE SCALE GENOMIC DNA]</scope>
    <source>
        <strain evidence="1 2">C-174</strain>
    </source>
</reference>
<proteinExistence type="predicted"/>
<protein>
    <submittedName>
        <fullName evidence="1">Uncharacterized protein</fullName>
    </submittedName>
</protein>
<gene>
    <name evidence="1" type="ORF">HIO71_07545</name>
</gene>
<dbReference type="AlphaFoldDB" id="A0A848N3G8"/>
<accession>A0A848N3G8</accession>